<dbReference type="RefSeq" id="WP_104057056.1">
    <property type="nucleotide sequence ID" value="NZ_PREZ01000002.1"/>
</dbReference>
<proteinExistence type="predicted"/>
<dbReference type="OrthoDB" id="2453949at2"/>
<keyword evidence="1" id="KW-0175">Coiled coil</keyword>
<feature type="coiled-coil region" evidence="1">
    <location>
        <begin position="2"/>
        <end position="29"/>
    </location>
</feature>
<dbReference type="EMBL" id="PREZ01000002">
    <property type="protein sequence ID" value="PPA71567.1"/>
    <property type="molecule type" value="Genomic_DNA"/>
</dbReference>
<protein>
    <submittedName>
        <fullName evidence="2">Uncharacterized protein</fullName>
    </submittedName>
</protein>
<sequence length="96" mass="11067">MAEQSNAEIKKLSEDMRKLEQWMARMDEKQNGFLRIEKLADEAYLLADKAEGKAEAVSRDGQINTRDLQALESRFKWSVGLVAPFFLWVIGELFSK</sequence>
<keyword evidence="3" id="KW-1185">Reference proteome</keyword>
<organism evidence="2 3">
    <name type="scientific">Jeotgalibacillus proteolyticus</name>
    <dbReference type="NCBI Taxonomy" id="2082395"/>
    <lineage>
        <taxon>Bacteria</taxon>
        <taxon>Bacillati</taxon>
        <taxon>Bacillota</taxon>
        <taxon>Bacilli</taxon>
        <taxon>Bacillales</taxon>
        <taxon>Caryophanaceae</taxon>
        <taxon>Jeotgalibacillus</taxon>
    </lineage>
</organism>
<reference evidence="2 3" key="1">
    <citation type="submission" date="2018-02" db="EMBL/GenBank/DDBJ databases">
        <title>Jeotgalibacillus proteolyticum sp. nov. a protease producing bacterium isolated from ocean sediments of Laizhou Bay.</title>
        <authorList>
            <person name="Li Y."/>
        </authorList>
    </citation>
    <scope>NUCLEOTIDE SEQUENCE [LARGE SCALE GENOMIC DNA]</scope>
    <source>
        <strain evidence="2 3">22-7</strain>
    </source>
</reference>
<accession>A0A2S5GEU6</accession>
<evidence type="ECO:0000313" key="3">
    <source>
        <dbReference type="Proteomes" id="UP000239047"/>
    </source>
</evidence>
<dbReference type="Proteomes" id="UP000239047">
    <property type="component" value="Unassembled WGS sequence"/>
</dbReference>
<name>A0A2S5GEU6_9BACL</name>
<comment type="caution">
    <text evidence="2">The sequence shown here is derived from an EMBL/GenBank/DDBJ whole genome shotgun (WGS) entry which is preliminary data.</text>
</comment>
<evidence type="ECO:0000256" key="1">
    <source>
        <dbReference type="SAM" id="Coils"/>
    </source>
</evidence>
<dbReference type="AlphaFoldDB" id="A0A2S5GEU6"/>
<gene>
    <name evidence="2" type="ORF">C4B60_05765</name>
</gene>
<evidence type="ECO:0000313" key="2">
    <source>
        <dbReference type="EMBL" id="PPA71567.1"/>
    </source>
</evidence>